<evidence type="ECO:0000313" key="5">
    <source>
        <dbReference type="Proteomes" id="UP000289411"/>
    </source>
</evidence>
<dbReference type="RefSeq" id="WP_129219169.1">
    <property type="nucleotide sequence ID" value="NZ_QYBC01000008.1"/>
</dbReference>
<keyword evidence="2" id="KW-1133">Transmembrane helix</keyword>
<dbReference type="InterPro" id="IPR010621">
    <property type="entry name" value="DUF1214"/>
</dbReference>
<dbReference type="PANTHER" id="PTHR36509">
    <property type="entry name" value="BLL3101 PROTEIN"/>
    <property type="match status" value="1"/>
</dbReference>
<proteinExistence type="predicted"/>
<dbReference type="Proteomes" id="UP000289411">
    <property type="component" value="Unassembled WGS sequence"/>
</dbReference>
<comment type="caution">
    <text evidence="4">The sequence shown here is derived from an EMBL/GenBank/DDBJ whole genome shotgun (WGS) entry which is preliminary data.</text>
</comment>
<gene>
    <name evidence="4" type="ORF">D3272_10695</name>
</gene>
<dbReference type="InterPro" id="IPR037049">
    <property type="entry name" value="DUF1214_C_sf"/>
</dbReference>
<dbReference type="Gene3D" id="2.60.120.600">
    <property type="entry name" value="Domain of unknown function DUF1214, C-terminal domain"/>
    <property type="match status" value="1"/>
</dbReference>
<dbReference type="Pfam" id="PF06742">
    <property type="entry name" value="DUF1214"/>
    <property type="match status" value="1"/>
</dbReference>
<evidence type="ECO:0000256" key="2">
    <source>
        <dbReference type="SAM" id="Phobius"/>
    </source>
</evidence>
<dbReference type="SUPFAM" id="SSF160935">
    <property type="entry name" value="VPA0735-like"/>
    <property type="match status" value="1"/>
</dbReference>
<keyword evidence="5" id="KW-1185">Reference proteome</keyword>
<feature type="transmembrane region" description="Helical" evidence="2">
    <location>
        <begin position="54"/>
        <end position="76"/>
    </location>
</feature>
<evidence type="ECO:0000259" key="3">
    <source>
        <dbReference type="Pfam" id="PF06742"/>
    </source>
</evidence>
<accession>A0A4Q2RDG8</accession>
<evidence type="ECO:0000313" key="4">
    <source>
        <dbReference type="EMBL" id="RYB04937.1"/>
    </source>
</evidence>
<reference evidence="4 5" key="2">
    <citation type="submission" date="2019-02" db="EMBL/GenBank/DDBJ databases">
        <title>'Lichenibacterium ramalinii' gen. nov. sp. nov., 'Lichenibacterium minor' gen. nov. sp. nov.</title>
        <authorList>
            <person name="Pankratov T."/>
        </authorList>
    </citation>
    <scope>NUCLEOTIDE SEQUENCE [LARGE SCALE GENOMIC DNA]</scope>
    <source>
        <strain evidence="4 5">RmlP001</strain>
    </source>
</reference>
<keyword evidence="2" id="KW-0812">Transmembrane</keyword>
<dbReference type="OrthoDB" id="7837485at2"/>
<feature type="domain" description="DUF1214" evidence="3">
    <location>
        <begin position="121"/>
        <end position="218"/>
    </location>
</feature>
<evidence type="ECO:0000256" key="1">
    <source>
        <dbReference type="SAM" id="MobiDB-lite"/>
    </source>
</evidence>
<dbReference type="EMBL" id="QYBC01000008">
    <property type="protein sequence ID" value="RYB04937.1"/>
    <property type="molecule type" value="Genomic_DNA"/>
</dbReference>
<reference evidence="4 5" key="1">
    <citation type="submission" date="2018-09" db="EMBL/GenBank/DDBJ databases">
        <authorList>
            <person name="Grouzdev D.S."/>
            <person name="Krutkina M.S."/>
        </authorList>
    </citation>
    <scope>NUCLEOTIDE SEQUENCE [LARGE SCALE GENOMIC DNA]</scope>
    <source>
        <strain evidence="4 5">RmlP001</strain>
    </source>
</reference>
<name>A0A4Q2RDG8_9HYPH</name>
<dbReference type="PANTHER" id="PTHR36509:SF2">
    <property type="entry name" value="BLL3101 PROTEIN"/>
    <property type="match status" value="1"/>
</dbReference>
<dbReference type="AlphaFoldDB" id="A0A4Q2RDG8"/>
<keyword evidence="2" id="KW-0472">Membrane</keyword>
<organism evidence="4 5">
    <name type="scientific">Lichenibacterium ramalinae</name>
    <dbReference type="NCBI Taxonomy" id="2316527"/>
    <lineage>
        <taxon>Bacteria</taxon>
        <taxon>Pseudomonadati</taxon>
        <taxon>Pseudomonadota</taxon>
        <taxon>Alphaproteobacteria</taxon>
        <taxon>Hyphomicrobiales</taxon>
        <taxon>Lichenihabitantaceae</taxon>
        <taxon>Lichenibacterium</taxon>
    </lineage>
</organism>
<sequence length="253" mass="25084">MTSALNHESGAADARRSAALRPGPVASASRRPVEDPSAAAPDGRAATAGGLPGAGVLAIMAVGLALGLCATALVLARGWDPGAVTVGAWTARPQVGTAAIDPYARAELARSGAVPLVAGEGLAFVATTDDTGYRLLRTCSYRVSGAFPPARVWTLTATDPDGSTLANPAERAAFTSNDVLRDMAGGVAVVVAPSARPGNWLPLTGDGPLTLTLRLYGTPLAGHNGEAAAAALPAIARLSCTGGAANADGGTTR</sequence>
<protein>
    <submittedName>
        <fullName evidence="4">DUF1214 domain-containing protein</fullName>
    </submittedName>
</protein>
<feature type="region of interest" description="Disordered" evidence="1">
    <location>
        <begin position="1"/>
        <end position="44"/>
    </location>
</feature>